<evidence type="ECO:0000313" key="4">
    <source>
        <dbReference type="Proteomes" id="UP001050691"/>
    </source>
</evidence>
<feature type="region of interest" description="Disordered" evidence="1">
    <location>
        <begin position="405"/>
        <end position="424"/>
    </location>
</feature>
<feature type="transmembrane region" description="Helical" evidence="2">
    <location>
        <begin position="329"/>
        <end position="352"/>
    </location>
</feature>
<keyword evidence="4" id="KW-1185">Reference proteome</keyword>
<reference evidence="3" key="1">
    <citation type="submission" date="2021-10" db="EMBL/GenBank/DDBJ databases">
        <title>De novo Genome Assembly of Clathrus columnatus (Basidiomycota, Fungi) Using Illumina and Nanopore Sequence Data.</title>
        <authorList>
            <person name="Ogiso-Tanaka E."/>
            <person name="Itagaki H."/>
            <person name="Hosoya T."/>
            <person name="Hosaka K."/>
        </authorList>
    </citation>
    <scope>NUCLEOTIDE SEQUENCE</scope>
    <source>
        <strain evidence="3">MO-923</strain>
    </source>
</reference>
<feature type="transmembrane region" description="Helical" evidence="2">
    <location>
        <begin position="228"/>
        <end position="249"/>
    </location>
</feature>
<feature type="transmembrane region" description="Helical" evidence="2">
    <location>
        <begin position="122"/>
        <end position="142"/>
    </location>
</feature>
<evidence type="ECO:0000313" key="3">
    <source>
        <dbReference type="EMBL" id="GJJ13821.1"/>
    </source>
</evidence>
<organism evidence="3 4">
    <name type="scientific">Clathrus columnatus</name>
    <dbReference type="NCBI Taxonomy" id="1419009"/>
    <lineage>
        <taxon>Eukaryota</taxon>
        <taxon>Fungi</taxon>
        <taxon>Dikarya</taxon>
        <taxon>Basidiomycota</taxon>
        <taxon>Agaricomycotina</taxon>
        <taxon>Agaricomycetes</taxon>
        <taxon>Phallomycetidae</taxon>
        <taxon>Phallales</taxon>
        <taxon>Clathraceae</taxon>
        <taxon>Clathrus</taxon>
    </lineage>
</organism>
<evidence type="ECO:0000256" key="1">
    <source>
        <dbReference type="SAM" id="MobiDB-lite"/>
    </source>
</evidence>
<feature type="transmembrane region" description="Helical" evidence="2">
    <location>
        <begin position="20"/>
        <end position="42"/>
    </location>
</feature>
<feature type="transmembrane region" description="Helical" evidence="2">
    <location>
        <begin position="176"/>
        <end position="197"/>
    </location>
</feature>
<dbReference type="AlphaFoldDB" id="A0AAV5AN19"/>
<keyword evidence="2" id="KW-0472">Membrane</keyword>
<comment type="caution">
    <text evidence="3">The sequence shown here is derived from an EMBL/GenBank/DDBJ whole genome shotgun (WGS) entry which is preliminary data.</text>
</comment>
<keyword evidence="2" id="KW-1133">Transmembrane helix</keyword>
<dbReference type="EMBL" id="BPWL01000009">
    <property type="protein sequence ID" value="GJJ13821.1"/>
    <property type="molecule type" value="Genomic_DNA"/>
</dbReference>
<feature type="transmembrane region" description="Helical" evidence="2">
    <location>
        <begin position="85"/>
        <end position="102"/>
    </location>
</feature>
<name>A0AAV5AN19_9AGAM</name>
<sequence>MTIMASEPIPPASEDTDTDTFLKSFGKALAIFFLPHLFAFILQSSNLLRTYIALLVAPNPDPHEPEKTPDKTPDSVKPWTFKQKWHIISAIVVLSTLSIVQFEGTVYQNLSILSLAEAVVKFCNYVLPIVLFLLVVAMTAQISRPGKSSVHRTPNGGFVIVGQGGLGLQATKQQRILTSLLTFITSIFAFLMVGGLFESNNSLPTAVVMMAYISGILMILARMSLRPLIIMYSVSITVIVIFVLLSLVFDGDMSELELAWEILSSVMQKAWVTSLSYPPRRILSLQAQRSHVPFGPDISYEVALHPTDPKITKGIMIPQSLPCKFPKPYYTLALITWSLTRIAILALCLVTGFPTKNIYGASGLAVLVEFPIMIIALFILATIRGESKALWNYKEIWTVDMKMKPSSSDSTLEEGVSLLANEDE</sequence>
<feature type="transmembrane region" description="Helical" evidence="2">
    <location>
        <begin position="364"/>
        <end position="383"/>
    </location>
</feature>
<protein>
    <submittedName>
        <fullName evidence="3">Uncharacterized protein</fullName>
    </submittedName>
</protein>
<dbReference type="Proteomes" id="UP001050691">
    <property type="component" value="Unassembled WGS sequence"/>
</dbReference>
<gene>
    <name evidence="3" type="ORF">Clacol_008078</name>
</gene>
<proteinExistence type="predicted"/>
<accession>A0AAV5AN19</accession>
<keyword evidence="2" id="KW-0812">Transmembrane</keyword>
<feature type="transmembrane region" description="Helical" evidence="2">
    <location>
        <begin position="203"/>
        <end position="221"/>
    </location>
</feature>
<evidence type="ECO:0000256" key="2">
    <source>
        <dbReference type="SAM" id="Phobius"/>
    </source>
</evidence>